<dbReference type="Pfam" id="PF13577">
    <property type="entry name" value="SnoaL_4"/>
    <property type="match status" value="1"/>
</dbReference>
<dbReference type="RefSeq" id="WP_345154773.1">
    <property type="nucleotide sequence ID" value="NZ_BAABEO010000036.1"/>
</dbReference>
<dbReference type="EMBL" id="BAABEO010000036">
    <property type="protein sequence ID" value="GAA3704846.1"/>
    <property type="molecule type" value="Genomic_DNA"/>
</dbReference>
<keyword evidence="3" id="KW-1185">Reference proteome</keyword>
<dbReference type="Gene3D" id="3.10.450.50">
    <property type="match status" value="1"/>
</dbReference>
<reference evidence="3" key="1">
    <citation type="journal article" date="2019" name="Int. J. Syst. Evol. Microbiol.">
        <title>The Global Catalogue of Microorganisms (GCM) 10K type strain sequencing project: providing services to taxonomists for standard genome sequencing and annotation.</title>
        <authorList>
            <consortium name="The Broad Institute Genomics Platform"/>
            <consortium name="The Broad Institute Genome Sequencing Center for Infectious Disease"/>
            <person name="Wu L."/>
            <person name="Ma J."/>
        </authorList>
    </citation>
    <scope>NUCLEOTIDE SEQUENCE [LARGE SCALE GENOMIC DNA]</scope>
    <source>
        <strain evidence="3">JCM 30742</strain>
    </source>
</reference>
<dbReference type="Proteomes" id="UP001500752">
    <property type="component" value="Unassembled WGS sequence"/>
</dbReference>
<sequence>MSETNLIPETCRPAWAHTAGFLALRAPGAVPVSVRELADRDLARESALRYSYAYDERRLEVLRSLLTEDAKFSISVSGNAVHTEQGRDTVVQWLSDIMESQDDQRRHLVSNVIIEDITSHTAEIVTYLAVYSVRETAQLATTGFYRFELEKHDSVWRISHIFDGLDRPF</sequence>
<dbReference type="InterPro" id="IPR032710">
    <property type="entry name" value="NTF2-like_dom_sf"/>
</dbReference>
<feature type="domain" description="SnoaL-like" evidence="1">
    <location>
        <begin position="35"/>
        <end position="160"/>
    </location>
</feature>
<protein>
    <recommendedName>
        <fullName evidence="1">SnoaL-like domain-containing protein</fullName>
    </recommendedName>
</protein>
<evidence type="ECO:0000259" key="1">
    <source>
        <dbReference type="Pfam" id="PF13577"/>
    </source>
</evidence>
<comment type="caution">
    <text evidence="2">The sequence shown here is derived from an EMBL/GenBank/DDBJ whole genome shotgun (WGS) entry which is preliminary data.</text>
</comment>
<evidence type="ECO:0000313" key="3">
    <source>
        <dbReference type="Proteomes" id="UP001500752"/>
    </source>
</evidence>
<name>A0ABP7DGF6_9MICC</name>
<organism evidence="2 3">
    <name type="scientific">Arthrobacter ginkgonis</name>
    <dbReference type="NCBI Taxonomy" id="1630594"/>
    <lineage>
        <taxon>Bacteria</taxon>
        <taxon>Bacillati</taxon>
        <taxon>Actinomycetota</taxon>
        <taxon>Actinomycetes</taxon>
        <taxon>Micrococcales</taxon>
        <taxon>Micrococcaceae</taxon>
        <taxon>Arthrobacter</taxon>
    </lineage>
</organism>
<proteinExistence type="predicted"/>
<dbReference type="InterPro" id="IPR037401">
    <property type="entry name" value="SnoaL-like"/>
</dbReference>
<accession>A0ABP7DGF6</accession>
<evidence type="ECO:0000313" key="2">
    <source>
        <dbReference type="EMBL" id="GAA3704846.1"/>
    </source>
</evidence>
<dbReference type="CDD" id="cd00531">
    <property type="entry name" value="NTF2_like"/>
    <property type="match status" value="1"/>
</dbReference>
<gene>
    <name evidence="2" type="ORF">GCM10023081_46430</name>
</gene>
<dbReference type="SUPFAM" id="SSF54427">
    <property type="entry name" value="NTF2-like"/>
    <property type="match status" value="1"/>
</dbReference>